<feature type="compositionally biased region" description="Basic and acidic residues" evidence="1">
    <location>
        <begin position="598"/>
        <end position="610"/>
    </location>
</feature>
<keyword evidence="2" id="KW-0472">Membrane</keyword>
<dbReference type="VEuPathDB" id="PlasmoDB:PRCDC_0314600"/>
<protein>
    <submittedName>
        <fullName evidence="3">Uncharacterized protein</fullName>
    </submittedName>
</protein>
<gene>
    <name evidence="3" type="ORF">PRCDC_0314600</name>
</gene>
<keyword evidence="2" id="KW-0812">Transmembrane</keyword>
<organism evidence="3 4">
    <name type="scientific">Plasmodium reichenowi</name>
    <dbReference type="NCBI Taxonomy" id="5854"/>
    <lineage>
        <taxon>Eukaryota</taxon>
        <taxon>Sar</taxon>
        <taxon>Alveolata</taxon>
        <taxon>Apicomplexa</taxon>
        <taxon>Aconoidasida</taxon>
        <taxon>Haemosporida</taxon>
        <taxon>Plasmodiidae</taxon>
        <taxon>Plasmodium</taxon>
        <taxon>Plasmodium (Laverania)</taxon>
    </lineage>
</organism>
<accession>A0A060RNL5</accession>
<evidence type="ECO:0000256" key="2">
    <source>
        <dbReference type="SAM" id="Phobius"/>
    </source>
</evidence>
<proteinExistence type="predicted"/>
<dbReference type="Proteomes" id="UP000027581">
    <property type="component" value="Unassembled WGS sequence"/>
</dbReference>
<dbReference type="EMBL" id="HG810764">
    <property type="protein sequence ID" value="CDO62577.1"/>
    <property type="molecule type" value="Genomic_DNA"/>
</dbReference>
<feature type="transmembrane region" description="Helical" evidence="2">
    <location>
        <begin position="1267"/>
        <end position="1284"/>
    </location>
</feature>
<evidence type="ECO:0000256" key="1">
    <source>
        <dbReference type="SAM" id="MobiDB-lite"/>
    </source>
</evidence>
<keyword evidence="2" id="KW-1133">Transmembrane helix</keyword>
<sequence length="1777" mass="218194">MDFEICSDDDNFQKEKKEHLDISYFEKFLIDADNKENFDKSYDTYFKNVNKDFIYTRHNIFHAHNEDNVKKILSYYEPNVYIEEFNKKIARAYNFKYVLLENNKMRQEDKYLECLLKMENNLRNRKLKLSHDKDVEKVMNKRNFREYENCEKRDLEKENLKKRKRIDFIIKYFINAAKEINNININSGNSFFSYDHLCFLERNFLLEKIEDMNELTQNSTLMNRLINATERSKIFKKPMENNEKNEKYSQENYPHKLYTYKLDPNFVFLKPHNIDSFFLLDLKNIYGGRQIRGKEKYGYLYLIKYLSNVDEYFYIKEKKGNEKNDFPYDQRKKIFEKLEDVDYNSVREKMGEKYFLPLPKEDMEKNIKELRILKFLLLKIFRKRCKAKHCDRTFSFPLKIVITGKIKRETVLLARHLKKKFTLKIYDFNKIKKEVEHICNNNRYISNEKNDENVKNKINIIKKLKEIIKKVYEKKEDIFQVDLLYYRIKYDEDKFFTDKVKKNNEIMKNGKMKKYYGYIIINFFFSLKEYIMFEYKAKKFFLYNQFVHIGGDMKKEKKIQSIVFSPDEENNIQYRNITKMNIQQNNKKIEEEEEEEEEKKKKNLNREKDVTITNEKNSMQKDNGNIIKKDTNILKDNNNSNDNNMISYNEYNNYNKHVENNILFFSNFICPVDDLFYMKKNYGGAIDFHFHIEKSLKQINSILYKCINNNCSCDMKEKKRIKREPHNYINNTKIDKEKEYITEMNNDEKENIEKHILLYQKKYIFRKKNDNLKNYFKRKIHIKCKIKNTKYLYHSYNIKDSTRYKEIQNKYYKFYNEPNLNNSQEDNNKKNHDNMKKREKTNHSNFYFVNKIYRFDKNFIEIENFLKNYKKKIGGLYQRYYVIKKKNNMKDIYTYASRLLSKVFSFLIKKEKKKKKNLNCKKYMKNYLDKKCYNIHYSNKYDNVINNEDNKKENIYDEKYFMRRINIDETMSSYFKLRYSNIIKTYITHLFNLFIWKIKMEKNIKKGIQYIYKNITRFIDFINSIKYINQFIEMYNKYNKLKIKNYHVQLLLLERLNKIQQIIWSEIIEQRNHNIHYNKYILYIYKWIYIQIYLIIYHEFYLINIEHQLYIDIDSFVNELLYSIIHINITTNTLKNDKKKKTNIDSIFTYIPKNQKELFTYDDHQNYFDFPFFHIILLNMNKFIIPIISNNVIEYNNNNNNNITHRIKNDDTIENLVFSKREEYIHLWVKEFRSINNYRFFYKMKYLLNNLLIILRTYFFIFQELNIYIYNFVTLHYFCIYKKINYIFGKLKRYVQAHRHIPFYFTMTLSTKRKRKKKKKTKGKIMNVDKINHEEKELYITQNKYDMNSTMDNKIIKKIHIFNIRKILNHILSYIYISQYFLVISKEHLQNVIISSLYFIKDRKKKMNSFIFLRDILNSYVNIYGVNKNFFILQAGLMYHVYNYDDKMKNSKEQDGYIFLLHFFFFLIFFFYSKPKKKHLKKIFFRYLHIIQRKMNDQGIDERKKIEIIKKQFSFLHFNEETNKSNEKQLCDYFYVEVNHQNNLERKTSEQDDLLKGECTSMSKELTNLENIKDIQSVQNVQSIQSIQNVQSIQSNQNVQSIQNIQSMGGMENIKNIKNITHLTYNEFISLGLFNFIKQKKRKQEKKRKKKHIEYYIKKENENYEIRLFNKFLFKSFLMFSLFPNFNENICIYMKNYLFKFIGDDLSSLKIWVEEKIQNMDKNVNTLKVNSEENFVKEDDEKNVAGLNNKGVEISQTKKIRVMDIFLFLLMDYNYNF</sequence>
<keyword evidence="4" id="KW-1185">Reference proteome</keyword>
<name>A0A060RNL5_PLARE</name>
<evidence type="ECO:0000313" key="4">
    <source>
        <dbReference type="Proteomes" id="UP000027581"/>
    </source>
</evidence>
<feature type="transmembrane region" description="Helical" evidence="2">
    <location>
        <begin position="1240"/>
        <end position="1261"/>
    </location>
</feature>
<dbReference type="VEuPathDB" id="PlasmoDB:PRG01_0318800"/>
<feature type="transmembrane region" description="Helical" evidence="2">
    <location>
        <begin position="1367"/>
        <end position="1385"/>
    </location>
</feature>
<reference evidence="3" key="1">
    <citation type="submission" date="2014-01" db="EMBL/GenBank/DDBJ databases">
        <authorList>
            <person name="Aslett M."/>
        </authorList>
    </citation>
    <scope>NUCLEOTIDE SEQUENCE</scope>
    <source>
        <strain evidence="3">CDC</strain>
    </source>
</reference>
<feature type="transmembrane region" description="Helical" evidence="2">
    <location>
        <begin position="1456"/>
        <end position="1473"/>
    </location>
</feature>
<feature type="region of interest" description="Disordered" evidence="1">
    <location>
        <begin position="818"/>
        <end position="837"/>
    </location>
</feature>
<evidence type="ECO:0000313" key="3">
    <source>
        <dbReference type="EMBL" id="CDO62577.1"/>
    </source>
</evidence>
<feature type="compositionally biased region" description="Basic and acidic residues" evidence="1">
    <location>
        <begin position="826"/>
        <end position="836"/>
    </location>
</feature>
<reference evidence="3" key="2">
    <citation type="submission" date="2014-05" db="EMBL/GenBank/DDBJ databases">
        <title>The genome sequences of chimpanzee malaria parasites reveal the path to human adaptation.</title>
        <authorList>
            <person name="Otto T.D."/>
            <person name="Rayner J.C."/>
            <person name="Boehme U."/>
            <person name="Pain A."/>
            <person name="Spottiswoode N."/>
            <person name="Sanders M."/>
            <person name="Quail M."/>
            <person name="Ollomo B."/>
            <person name="Renaud F."/>
            <person name="Thomas A.W."/>
            <person name="Prugnolle F."/>
            <person name="Conway D.J."/>
            <person name="Newbold C."/>
            <person name="Berriman M."/>
        </authorList>
    </citation>
    <scope>NUCLEOTIDE SEQUENCE [LARGE SCALE GENOMIC DNA]</scope>
    <source>
        <strain evidence="3">CDC</strain>
    </source>
</reference>
<feature type="region of interest" description="Disordered" evidence="1">
    <location>
        <begin position="586"/>
        <end position="612"/>
    </location>
</feature>
<dbReference type="PhylomeDB" id="A0A060RNL5"/>